<reference evidence="3" key="2">
    <citation type="submission" date="2014-09" db="EMBL/GenBank/DDBJ databases">
        <authorList>
            <person name="Martin A.A."/>
        </authorList>
    </citation>
    <scope>NUCLEOTIDE SEQUENCE</scope>
    <source>
        <strain evidence="3">ED321</strain>
    </source>
</reference>
<dbReference type="GO" id="GO:0006635">
    <property type="term" value="P:fatty acid beta-oxidation"/>
    <property type="evidence" value="ECO:0007669"/>
    <property type="project" value="TreeGrafter"/>
</dbReference>
<dbReference type="AlphaFoldDB" id="A0A090KXV5"/>
<evidence type="ECO:0000313" key="5">
    <source>
        <dbReference type="WormBase" id="SRAE_1000050400"/>
    </source>
</evidence>
<reference evidence="2" key="1">
    <citation type="submission" date="2014-09" db="EMBL/GenBank/DDBJ databases">
        <authorList>
            <person name="Aslett A.Martin."/>
        </authorList>
    </citation>
    <scope>NUCLEOTIDE SEQUENCE</scope>
    <source>
        <strain evidence="2">ED321 Heterogonic</strain>
    </source>
</reference>
<proteinExistence type="predicted"/>
<dbReference type="CTD" id="36374596"/>
<organism evidence="2">
    <name type="scientific">Strongyloides ratti</name>
    <name type="common">Parasitic roundworm</name>
    <dbReference type="NCBI Taxonomy" id="34506"/>
    <lineage>
        <taxon>Eukaryota</taxon>
        <taxon>Metazoa</taxon>
        <taxon>Ecdysozoa</taxon>
        <taxon>Nematoda</taxon>
        <taxon>Chromadorea</taxon>
        <taxon>Rhabditida</taxon>
        <taxon>Tylenchina</taxon>
        <taxon>Panagrolaimomorpha</taxon>
        <taxon>Strongyloidoidea</taxon>
        <taxon>Strongyloididae</taxon>
        <taxon>Strongyloides</taxon>
    </lineage>
</organism>
<name>A0A090KXV5_STRRB</name>
<dbReference type="STRING" id="34506.A0A090KXV5"/>
<dbReference type="SUPFAM" id="SSF51735">
    <property type="entry name" value="NAD(P)-binding Rossmann-fold domains"/>
    <property type="match status" value="1"/>
</dbReference>
<keyword evidence="3" id="KW-1185">Reference proteome</keyword>
<dbReference type="EMBL" id="LN609528">
    <property type="protein sequence ID" value="CEF62231.1"/>
    <property type="molecule type" value="Genomic_DNA"/>
</dbReference>
<dbReference type="WormBase" id="SRAE_1000050400">
    <property type="protein sequence ID" value="SRP10833"/>
    <property type="gene ID" value="WBGene00257101"/>
</dbReference>
<evidence type="ECO:0000256" key="1">
    <source>
        <dbReference type="ARBA" id="ARBA00023002"/>
    </source>
</evidence>
<reference evidence="4" key="3">
    <citation type="submission" date="2020-12" db="UniProtKB">
        <authorList>
            <consortium name="WormBaseParasite"/>
        </authorList>
    </citation>
    <scope>IDENTIFICATION</scope>
</reference>
<gene>
    <name evidence="2 4 5" type="ORF">SRAE_1000050400</name>
</gene>
<dbReference type="GO" id="GO:0008670">
    <property type="term" value="F:2,4-dienoyl-CoA reductase (NADPH) activity"/>
    <property type="evidence" value="ECO:0007669"/>
    <property type="project" value="TreeGrafter"/>
</dbReference>
<keyword evidence="1" id="KW-0560">Oxidoreductase</keyword>
<accession>A0A090KXV5</accession>
<dbReference type="PANTHER" id="PTHR43658">
    <property type="entry name" value="SHORT-CHAIN DEHYDROGENASE/REDUCTASE"/>
    <property type="match status" value="1"/>
</dbReference>
<dbReference type="PRINTS" id="PR00081">
    <property type="entry name" value="GDHRDH"/>
</dbReference>
<dbReference type="CDD" id="cd05369">
    <property type="entry name" value="TER_DECR_SDR_a"/>
    <property type="match status" value="1"/>
</dbReference>
<dbReference type="Proteomes" id="UP000035682">
    <property type="component" value="Unplaced"/>
</dbReference>
<evidence type="ECO:0000313" key="3">
    <source>
        <dbReference type="Proteomes" id="UP000035682"/>
    </source>
</evidence>
<dbReference type="OrthoDB" id="1888931at2759"/>
<dbReference type="PANTHER" id="PTHR43658:SF8">
    <property type="entry name" value="17-BETA-HYDROXYSTEROID DEHYDROGENASE 14-RELATED"/>
    <property type="match status" value="1"/>
</dbReference>
<dbReference type="InterPro" id="IPR036291">
    <property type="entry name" value="NAD(P)-bd_dom_sf"/>
</dbReference>
<dbReference type="RefSeq" id="XP_024501433.1">
    <property type="nucleotide sequence ID" value="XM_024647345.1"/>
</dbReference>
<sequence>MACTNPTKFFPIFKGLALTENAFKGKVALVTGGGTGMGKAIAKTISMLGGDVAIASRKINVLQEAAKEIEKESGRFVLPIETDVRDNEKVKNCIDMIENKFGKTPNVVINNAAGNFVSPFERMSENAFKTVIDIVLIGSVNVTREVGKRVIKNQNDGCSFLYLSANYARNSAEFLAHSGAAKAGVESIARTLTGEWGKYGMRFNIICPGPIPTQGAFGNLSPKQIEDSINLVSQSVPAGRCGDVQEIANLAAFITSDYGTYISGANIEIDGGRQYLNSSGGVGPYYHQYTDEMWDNAVKVIKKRNK</sequence>
<evidence type="ECO:0000313" key="4">
    <source>
        <dbReference type="WBParaSite" id="SRAE_1000050400.1"/>
    </source>
</evidence>
<evidence type="ECO:0000313" key="2">
    <source>
        <dbReference type="EMBL" id="CEF62231.1"/>
    </source>
</evidence>
<protein>
    <submittedName>
        <fullName evidence="2 4">2,4-dienoyl-CoA reductase, mitochondrial</fullName>
    </submittedName>
</protein>
<dbReference type="GeneID" id="36374596"/>
<dbReference type="GO" id="GO:0005739">
    <property type="term" value="C:mitochondrion"/>
    <property type="evidence" value="ECO:0007669"/>
    <property type="project" value="TreeGrafter"/>
</dbReference>
<dbReference type="InterPro" id="IPR002347">
    <property type="entry name" value="SDR_fam"/>
</dbReference>
<dbReference type="Pfam" id="PF13561">
    <property type="entry name" value="adh_short_C2"/>
    <property type="match status" value="1"/>
</dbReference>
<dbReference type="WBParaSite" id="SRAE_1000050400.1">
    <property type="protein sequence ID" value="SRAE_1000050400.1"/>
    <property type="gene ID" value="WBGene00257101"/>
</dbReference>
<dbReference type="OMA" id="RYQAHAS"/>
<dbReference type="Gene3D" id="3.40.50.720">
    <property type="entry name" value="NAD(P)-binding Rossmann-like Domain"/>
    <property type="match status" value="1"/>
</dbReference>